<proteinExistence type="inferred from homology"/>
<dbReference type="InterPro" id="IPR058647">
    <property type="entry name" value="BSH_CzcB-like"/>
</dbReference>
<keyword evidence="3" id="KW-0472">Membrane</keyword>
<gene>
    <name evidence="7" type="primary">nolF</name>
    <name evidence="7" type="ORF">GCM10011487_08850</name>
</gene>
<evidence type="ECO:0000259" key="5">
    <source>
        <dbReference type="Pfam" id="PF25967"/>
    </source>
</evidence>
<dbReference type="AlphaFoldDB" id="A0A829Y7B5"/>
<dbReference type="Pfam" id="PF25973">
    <property type="entry name" value="BSH_CzcB"/>
    <property type="match status" value="1"/>
</dbReference>
<dbReference type="FunFam" id="2.40.30.170:FF:000010">
    <property type="entry name" value="Efflux RND transporter periplasmic adaptor subunit"/>
    <property type="match status" value="1"/>
</dbReference>
<dbReference type="Gene3D" id="1.10.287.470">
    <property type="entry name" value="Helix hairpin bin"/>
    <property type="match status" value="1"/>
</dbReference>
<keyword evidence="3" id="KW-1133">Transmembrane helix</keyword>
<dbReference type="Gene3D" id="2.40.30.170">
    <property type="match status" value="1"/>
</dbReference>
<evidence type="ECO:0000313" key="7">
    <source>
        <dbReference type="EMBL" id="GFE78885.1"/>
    </source>
</evidence>
<evidence type="ECO:0000313" key="8">
    <source>
        <dbReference type="Proteomes" id="UP000445000"/>
    </source>
</evidence>
<feature type="domain" description="CzcB-like barrel-sandwich hybrid" evidence="6">
    <location>
        <begin position="119"/>
        <end position="258"/>
    </location>
</feature>
<dbReference type="Gene3D" id="2.40.50.100">
    <property type="match status" value="1"/>
</dbReference>
<dbReference type="PANTHER" id="PTHR30469">
    <property type="entry name" value="MULTIDRUG RESISTANCE PROTEIN MDTA"/>
    <property type="match status" value="1"/>
</dbReference>
<evidence type="ECO:0000256" key="1">
    <source>
        <dbReference type="ARBA" id="ARBA00009477"/>
    </source>
</evidence>
<evidence type="ECO:0000259" key="6">
    <source>
        <dbReference type="Pfam" id="PF25973"/>
    </source>
</evidence>
<feature type="domain" description="Multidrug resistance protein MdtA-like C-terminal permuted SH3" evidence="5">
    <location>
        <begin position="346"/>
        <end position="402"/>
    </location>
</feature>
<dbReference type="NCBIfam" id="TIGR01730">
    <property type="entry name" value="RND_mfp"/>
    <property type="match status" value="1"/>
</dbReference>
<reference evidence="8" key="1">
    <citation type="submission" date="2020-01" db="EMBL/GenBank/DDBJ databases">
        <title>'Steroidobacter agaridevorans' sp. nov., agar-degrading bacteria isolated from rhizosphere soils.</title>
        <authorList>
            <person name="Ikenaga M."/>
            <person name="Kataoka M."/>
            <person name="Murouchi A."/>
            <person name="Katsuragi S."/>
            <person name="Sakai M."/>
        </authorList>
    </citation>
    <scope>NUCLEOTIDE SEQUENCE [LARGE SCALE GENOMIC DNA]</scope>
    <source>
        <strain evidence="8">YU21-B</strain>
    </source>
</reference>
<dbReference type="Gene3D" id="2.40.420.20">
    <property type="match status" value="1"/>
</dbReference>
<comment type="similarity">
    <text evidence="1">Belongs to the membrane fusion protein (MFP) (TC 8.A.1) family.</text>
</comment>
<dbReference type="GO" id="GO:0015562">
    <property type="term" value="F:efflux transmembrane transporter activity"/>
    <property type="evidence" value="ECO:0007669"/>
    <property type="project" value="TreeGrafter"/>
</dbReference>
<protein>
    <submittedName>
        <fullName evidence="7">RND transporter</fullName>
    </submittedName>
</protein>
<feature type="transmembrane region" description="Helical" evidence="3">
    <location>
        <begin position="51"/>
        <end position="68"/>
    </location>
</feature>
<dbReference type="InterPro" id="IPR006143">
    <property type="entry name" value="RND_pump_MFP"/>
</dbReference>
<evidence type="ECO:0000256" key="3">
    <source>
        <dbReference type="SAM" id="Phobius"/>
    </source>
</evidence>
<dbReference type="Proteomes" id="UP000445000">
    <property type="component" value="Unassembled WGS sequence"/>
</dbReference>
<dbReference type="Pfam" id="PF25954">
    <property type="entry name" value="Beta-barrel_RND_2"/>
    <property type="match status" value="1"/>
</dbReference>
<sequence>MRYEAGAAVTPFPTRPAESRQIHEAAPGVTEGAADEHQGGGSFTRIDPMKALIAVAVIAALGLGTWALTRNPSTPAVAAPAAAAAPVELAAVDISTVESRVISRALPLSGSIAPFVQATLKSKVGGEVEQLKLREGQDVREGDVIARVDTRNLQAQYDREAAAVEKARADLDLARLNRDKNRQLLEQKFISQNTFEQTESAYAGSVASFKLAEAQARVAQINLEDAVIRAPFSGTIAKRLVQPGEKVSPDSEIVTLVDLKQMVLEAAVPSAEIPSVRVGQKVRFRVGGFGDRTFEGEVQRINPVTADNSRAIMIYIAVPNPDSALKGGMFAQGSLMLNSMQPVLAVSQRAVRDEAGVSYVYVLRDEKIVRTPVKVGPRSEGEAFVEVRDGLSAGDRVIVADIGDDKAGAVARVRKTETTAAAKTEIASN</sequence>
<name>A0A829Y7B5_9GAMM</name>
<organism evidence="7 8">
    <name type="scientific">Steroidobacter agaridevorans</name>
    <dbReference type="NCBI Taxonomy" id="2695856"/>
    <lineage>
        <taxon>Bacteria</taxon>
        <taxon>Pseudomonadati</taxon>
        <taxon>Pseudomonadota</taxon>
        <taxon>Gammaproteobacteria</taxon>
        <taxon>Steroidobacterales</taxon>
        <taxon>Steroidobacteraceae</taxon>
        <taxon>Steroidobacter</taxon>
    </lineage>
</organism>
<dbReference type="GO" id="GO:1990281">
    <property type="term" value="C:efflux pump complex"/>
    <property type="evidence" value="ECO:0007669"/>
    <property type="project" value="TreeGrafter"/>
</dbReference>
<dbReference type="InterPro" id="IPR058627">
    <property type="entry name" value="MdtA-like_C"/>
</dbReference>
<evidence type="ECO:0000256" key="2">
    <source>
        <dbReference type="SAM" id="MobiDB-lite"/>
    </source>
</evidence>
<dbReference type="SUPFAM" id="SSF111369">
    <property type="entry name" value="HlyD-like secretion proteins"/>
    <property type="match status" value="1"/>
</dbReference>
<comment type="caution">
    <text evidence="7">The sequence shown here is derived from an EMBL/GenBank/DDBJ whole genome shotgun (WGS) entry which is preliminary data.</text>
</comment>
<accession>A0A829Y7B5</accession>
<evidence type="ECO:0000259" key="4">
    <source>
        <dbReference type="Pfam" id="PF25954"/>
    </source>
</evidence>
<keyword evidence="3" id="KW-0812">Transmembrane</keyword>
<feature type="region of interest" description="Disordered" evidence="2">
    <location>
        <begin position="1"/>
        <end position="21"/>
    </location>
</feature>
<keyword evidence="8" id="KW-1185">Reference proteome</keyword>
<dbReference type="EMBL" id="BLJN01000001">
    <property type="protein sequence ID" value="GFE78885.1"/>
    <property type="molecule type" value="Genomic_DNA"/>
</dbReference>
<feature type="domain" description="CusB-like beta-barrel" evidence="4">
    <location>
        <begin position="264"/>
        <end position="336"/>
    </location>
</feature>
<dbReference type="Pfam" id="PF25967">
    <property type="entry name" value="RND-MFP_C"/>
    <property type="match status" value="1"/>
</dbReference>
<dbReference type="InterPro" id="IPR058792">
    <property type="entry name" value="Beta-barrel_RND_2"/>
</dbReference>